<dbReference type="EMBL" id="JAACNO010000183">
    <property type="protein sequence ID" value="KAF4149239.1"/>
    <property type="molecule type" value="Genomic_DNA"/>
</dbReference>
<protein>
    <submittedName>
        <fullName evidence="1">Uncharacterized protein</fullName>
    </submittedName>
</protein>
<organism evidence="1 2">
    <name type="scientific">Phytophthora infestans</name>
    <name type="common">Potato late blight agent</name>
    <name type="synonym">Botrytis infestans</name>
    <dbReference type="NCBI Taxonomy" id="4787"/>
    <lineage>
        <taxon>Eukaryota</taxon>
        <taxon>Sar</taxon>
        <taxon>Stramenopiles</taxon>
        <taxon>Oomycota</taxon>
        <taxon>Peronosporomycetes</taxon>
        <taxon>Peronosporales</taxon>
        <taxon>Peronosporaceae</taxon>
        <taxon>Phytophthora</taxon>
    </lineage>
</organism>
<gene>
    <name evidence="1" type="ORF">GN958_ATG01550</name>
</gene>
<proteinExistence type="predicted"/>
<comment type="caution">
    <text evidence="1">The sequence shown here is derived from an EMBL/GenBank/DDBJ whole genome shotgun (WGS) entry which is preliminary data.</text>
</comment>
<sequence>MTGFADEMQRLLVLRSSAGRNRISEMWLKYDVDPATVFKILLLDDARLGVDDALILHWLRYCKTYRTKVGGSLSTDLETLLAAHPLKMKEQLAATFQLMNGCPGFTETSPENAELPVPEVGEQGLIAGVNFETVGDPGVPNVLKLPKTDHRYKTMEAYTLW</sequence>
<dbReference type="Proteomes" id="UP000704712">
    <property type="component" value="Unassembled WGS sequence"/>
</dbReference>
<evidence type="ECO:0000313" key="1">
    <source>
        <dbReference type="EMBL" id="KAF4149239.1"/>
    </source>
</evidence>
<accession>A0A8S9VDI3</accession>
<reference evidence="1" key="1">
    <citation type="submission" date="2020-03" db="EMBL/GenBank/DDBJ databases">
        <title>Hybrid Assembly of Korean Phytophthora infestans isolates.</title>
        <authorList>
            <person name="Prokchorchik M."/>
            <person name="Lee Y."/>
            <person name="Seo J."/>
            <person name="Cho J.-H."/>
            <person name="Park Y.-E."/>
            <person name="Jang D.-C."/>
            <person name="Im J.-S."/>
            <person name="Choi J.-G."/>
            <person name="Park H.-J."/>
            <person name="Lee G.-B."/>
            <person name="Lee Y.-G."/>
            <person name="Hong S.-Y."/>
            <person name="Cho K."/>
            <person name="Sohn K.H."/>
        </authorList>
    </citation>
    <scope>NUCLEOTIDE SEQUENCE</scope>
    <source>
        <strain evidence="1">KR_2_A2</strain>
    </source>
</reference>
<name>A0A8S9VDI3_PHYIN</name>
<evidence type="ECO:0000313" key="2">
    <source>
        <dbReference type="Proteomes" id="UP000704712"/>
    </source>
</evidence>
<dbReference type="AlphaFoldDB" id="A0A8S9VDI3"/>